<feature type="chain" id="PRO_5021854548" evidence="1">
    <location>
        <begin position="21"/>
        <end position="552"/>
    </location>
</feature>
<dbReference type="SUPFAM" id="SSF51338">
    <property type="entry name" value="Composite domain of metallo-dependent hydrolases"/>
    <property type="match status" value="1"/>
</dbReference>
<keyword evidence="1" id="KW-0732">Signal</keyword>
<evidence type="ECO:0000259" key="2">
    <source>
        <dbReference type="Pfam" id="PF07969"/>
    </source>
</evidence>
<dbReference type="InterPro" id="IPR013108">
    <property type="entry name" value="Amidohydro_3"/>
</dbReference>
<evidence type="ECO:0000256" key="1">
    <source>
        <dbReference type="SAM" id="SignalP"/>
    </source>
</evidence>
<gene>
    <name evidence="3" type="ORF">FLL46_25170</name>
</gene>
<comment type="caution">
    <text evidence="3">The sequence shown here is derived from an EMBL/GenBank/DDBJ whole genome shotgun (WGS) entry which is preliminary data.</text>
</comment>
<protein>
    <submittedName>
        <fullName evidence="3">Amidohydrolase</fullName>
    </submittedName>
</protein>
<dbReference type="Proteomes" id="UP000315439">
    <property type="component" value="Unassembled WGS sequence"/>
</dbReference>
<dbReference type="InterPro" id="IPR011059">
    <property type="entry name" value="Metal-dep_hydrolase_composite"/>
</dbReference>
<dbReference type="AlphaFoldDB" id="A0A545TW56"/>
<dbReference type="InterPro" id="IPR033932">
    <property type="entry name" value="YtcJ-like"/>
</dbReference>
<dbReference type="Pfam" id="PF07969">
    <property type="entry name" value="Amidohydro_3"/>
    <property type="match status" value="1"/>
</dbReference>
<dbReference type="PANTHER" id="PTHR22642:SF2">
    <property type="entry name" value="PROTEIN LONG AFTER FAR-RED 3"/>
    <property type="match status" value="1"/>
</dbReference>
<keyword evidence="4" id="KW-1185">Reference proteome</keyword>
<feature type="signal peptide" evidence="1">
    <location>
        <begin position="1"/>
        <end position="20"/>
    </location>
</feature>
<dbReference type="PANTHER" id="PTHR22642">
    <property type="entry name" value="IMIDAZOLONEPROPIONASE"/>
    <property type="match status" value="1"/>
</dbReference>
<evidence type="ECO:0000313" key="3">
    <source>
        <dbReference type="EMBL" id="TQV81445.1"/>
    </source>
</evidence>
<proteinExistence type="predicted"/>
<dbReference type="EMBL" id="VIKS01000016">
    <property type="protein sequence ID" value="TQV81445.1"/>
    <property type="molecule type" value="Genomic_DNA"/>
</dbReference>
<dbReference type="OrthoDB" id="9031471at2"/>
<organism evidence="3 4">
    <name type="scientific">Aliikangiella coralliicola</name>
    <dbReference type="NCBI Taxonomy" id="2592383"/>
    <lineage>
        <taxon>Bacteria</taxon>
        <taxon>Pseudomonadati</taxon>
        <taxon>Pseudomonadota</taxon>
        <taxon>Gammaproteobacteria</taxon>
        <taxon>Oceanospirillales</taxon>
        <taxon>Pleioneaceae</taxon>
        <taxon>Aliikangiella</taxon>
    </lineage>
</organism>
<accession>A0A545TW56</accession>
<evidence type="ECO:0000313" key="4">
    <source>
        <dbReference type="Proteomes" id="UP000315439"/>
    </source>
</evidence>
<dbReference type="RefSeq" id="WP_142934942.1">
    <property type="nucleotide sequence ID" value="NZ_ML660172.1"/>
</dbReference>
<name>A0A545TW56_9GAMM</name>
<dbReference type="Gene3D" id="2.30.40.10">
    <property type="entry name" value="Urease, subunit C, domain 1"/>
    <property type="match status" value="1"/>
</dbReference>
<dbReference type="InterPro" id="IPR032466">
    <property type="entry name" value="Metal_Hydrolase"/>
</dbReference>
<dbReference type="Gene3D" id="3.20.20.140">
    <property type="entry name" value="Metal-dependent hydrolases"/>
    <property type="match status" value="1"/>
</dbReference>
<dbReference type="GO" id="GO:0016810">
    <property type="term" value="F:hydrolase activity, acting on carbon-nitrogen (but not peptide) bonds"/>
    <property type="evidence" value="ECO:0007669"/>
    <property type="project" value="InterPro"/>
</dbReference>
<feature type="domain" description="Amidohydrolase 3" evidence="2">
    <location>
        <begin position="74"/>
        <end position="549"/>
    </location>
</feature>
<dbReference type="Gene3D" id="3.10.310.70">
    <property type="match status" value="1"/>
</dbReference>
<dbReference type="CDD" id="cd01300">
    <property type="entry name" value="YtcJ_like"/>
    <property type="match status" value="1"/>
</dbReference>
<dbReference type="SUPFAM" id="SSF51556">
    <property type="entry name" value="Metallo-dependent hydrolases"/>
    <property type="match status" value="1"/>
</dbReference>
<sequence length="552" mass="60935">MNHILNILTFGVLLSTSASAYEKCQLIDNVKGYTPTSKSQQLQQFNWLAFENGKVLATGKKGTQSKYKHCSRTDGQGRFMLPGLIDAHGHVSSLGNEMLRVKLRGTTSEQIAVEKVKEFADKNPGAKWILGRGWNQVLWLNKEFPTKKSLDSSGIKRPILLRRIDGHAAWANSAALAAAGINKSTADPQGGKIIRDENGEATGVLIDNAIGLVEKIIPAASPLEREYAFDKAYEHLLSLGVVSVHDAGVSQADLDSYLKRSRENRLPIRIYGMLSGSSPNLSQWLDKGIIQDKQDFLSIRSVKLYSDGALGSRGAALIKPYSDDLDNKGLLLTKPKKLDLLVNEIIKKGFQANIHAIGDRGNRLVLDAFEKAFKQVGGKHLRNRIEHSQIISLADIPRFKELNIIASMQPVHATSDKNMAGARLGKERLKGAYAWRKLLQQGTIIASGSDFPVELANPFHGLHAAVTRQDQSNMPSGGWLPEERMTPQQALRSFTLDAAYAAHQESTLGSLEAGKWADFIFVDQDIINGKPEDLWKTRVLETWIAGTQRYKQ</sequence>
<reference evidence="3 4" key="1">
    <citation type="submission" date="2019-07" db="EMBL/GenBank/DDBJ databases">
        <title>Draft genome for Aliikangiella sp. M105.</title>
        <authorList>
            <person name="Wang G."/>
        </authorList>
    </citation>
    <scope>NUCLEOTIDE SEQUENCE [LARGE SCALE GENOMIC DNA]</scope>
    <source>
        <strain evidence="3 4">M105</strain>
    </source>
</reference>
<keyword evidence="3" id="KW-0378">Hydrolase</keyword>